<reference evidence="9 10" key="1">
    <citation type="submission" date="2016-03" db="EMBL/GenBank/DDBJ databases">
        <authorList>
            <person name="Devillers H."/>
        </authorList>
    </citation>
    <scope>NUCLEOTIDE SEQUENCE [LARGE SCALE GENOMIC DNA]</scope>
    <source>
        <strain evidence="9">CBS 11717</strain>
    </source>
</reference>
<dbReference type="GO" id="GO:0005634">
    <property type="term" value="C:nucleus"/>
    <property type="evidence" value="ECO:0007669"/>
    <property type="project" value="UniProtKB-SubCell"/>
</dbReference>
<comment type="similarity">
    <text evidence="4">Belongs to the nitroreductase family.</text>
</comment>
<dbReference type="GO" id="GO:0016491">
    <property type="term" value="F:oxidoreductase activity"/>
    <property type="evidence" value="ECO:0007669"/>
    <property type="project" value="UniProtKB-KW"/>
</dbReference>
<name>A0A1G4JQS3_9SACH</name>
<proteinExistence type="inferred from homology"/>
<keyword evidence="10" id="KW-1185">Reference proteome</keyword>
<comment type="cofactor">
    <cofactor evidence="1">
        <name>FMN</name>
        <dbReference type="ChEBI" id="CHEBI:58210"/>
    </cofactor>
</comment>
<organism evidence="9 10">
    <name type="scientific">Lachancea mirantina</name>
    <dbReference type="NCBI Taxonomy" id="1230905"/>
    <lineage>
        <taxon>Eukaryota</taxon>
        <taxon>Fungi</taxon>
        <taxon>Dikarya</taxon>
        <taxon>Ascomycota</taxon>
        <taxon>Saccharomycotina</taxon>
        <taxon>Saccharomycetes</taxon>
        <taxon>Saccharomycetales</taxon>
        <taxon>Saccharomycetaceae</taxon>
        <taxon>Lachancea</taxon>
    </lineage>
</organism>
<dbReference type="OrthoDB" id="2138173at2759"/>
<dbReference type="Proteomes" id="UP000191024">
    <property type="component" value="Chromosome E"/>
</dbReference>
<evidence type="ECO:0000256" key="5">
    <source>
        <dbReference type="ARBA" id="ARBA00022490"/>
    </source>
</evidence>
<dbReference type="InterPro" id="IPR029479">
    <property type="entry name" value="Nitroreductase"/>
</dbReference>
<evidence type="ECO:0000259" key="8">
    <source>
        <dbReference type="Pfam" id="PF00881"/>
    </source>
</evidence>
<dbReference type="Pfam" id="PF00881">
    <property type="entry name" value="Nitroreductase"/>
    <property type="match status" value="1"/>
</dbReference>
<dbReference type="STRING" id="1230905.A0A1G4JQS3"/>
<keyword evidence="6" id="KW-0560">Oxidoreductase</keyword>
<dbReference type="GO" id="GO:0034599">
    <property type="term" value="P:cellular response to oxidative stress"/>
    <property type="evidence" value="ECO:0007669"/>
    <property type="project" value="InterPro"/>
</dbReference>
<keyword evidence="7" id="KW-0539">Nucleus</keyword>
<keyword evidence="5" id="KW-0963">Cytoplasm</keyword>
<dbReference type="PANTHER" id="PTHR43035">
    <property type="entry name" value="FATTY ACID REPRESSION MUTANT PROTEIN 2-RELATED"/>
    <property type="match status" value="1"/>
</dbReference>
<dbReference type="GO" id="GO:0005737">
    <property type="term" value="C:cytoplasm"/>
    <property type="evidence" value="ECO:0007669"/>
    <property type="project" value="UniProtKB-SubCell"/>
</dbReference>
<gene>
    <name evidence="9" type="ORF">LAMI_0E13388G</name>
</gene>
<feature type="domain" description="Nitroreductase" evidence="8">
    <location>
        <begin position="39"/>
        <end position="207"/>
    </location>
</feature>
<protein>
    <submittedName>
        <fullName evidence="9">LAMI_0E13388g1_1</fullName>
    </submittedName>
</protein>
<dbReference type="SUPFAM" id="SSF55469">
    <property type="entry name" value="FMN-dependent nitroreductase-like"/>
    <property type="match status" value="1"/>
</dbReference>
<evidence type="ECO:0000313" key="9">
    <source>
        <dbReference type="EMBL" id="SCU93147.1"/>
    </source>
</evidence>
<evidence type="ECO:0000313" key="10">
    <source>
        <dbReference type="Proteomes" id="UP000191024"/>
    </source>
</evidence>
<dbReference type="EMBL" id="LT598465">
    <property type="protein sequence ID" value="SCU93147.1"/>
    <property type="molecule type" value="Genomic_DNA"/>
</dbReference>
<dbReference type="Gene3D" id="3.40.109.10">
    <property type="entry name" value="NADH Oxidase"/>
    <property type="match status" value="1"/>
</dbReference>
<dbReference type="FunFam" id="3.40.109.10:FF:000001">
    <property type="entry name" value="Nitroreductase family"/>
    <property type="match status" value="1"/>
</dbReference>
<evidence type="ECO:0000256" key="2">
    <source>
        <dbReference type="ARBA" id="ARBA00004123"/>
    </source>
</evidence>
<dbReference type="AlphaFoldDB" id="A0A1G4JQS3"/>
<evidence type="ECO:0000256" key="1">
    <source>
        <dbReference type="ARBA" id="ARBA00001917"/>
    </source>
</evidence>
<evidence type="ECO:0000256" key="3">
    <source>
        <dbReference type="ARBA" id="ARBA00004496"/>
    </source>
</evidence>
<dbReference type="PANTHER" id="PTHR43035:SF1">
    <property type="entry name" value="FATTY ACID REPRESSION MUTANT PROTEIN 2-RELATED"/>
    <property type="match status" value="1"/>
</dbReference>
<evidence type="ECO:0000256" key="4">
    <source>
        <dbReference type="ARBA" id="ARBA00007118"/>
    </source>
</evidence>
<accession>A0A1G4JQS3</accession>
<comment type="subcellular location">
    <subcellularLocation>
        <location evidence="3">Cytoplasm</location>
    </subcellularLocation>
    <subcellularLocation>
        <location evidence="2">Nucleus</location>
    </subcellularLocation>
</comment>
<dbReference type="InterPro" id="IPR033877">
    <property type="entry name" value="Frm2/Hbn1"/>
</dbReference>
<evidence type="ECO:0000256" key="7">
    <source>
        <dbReference type="ARBA" id="ARBA00023242"/>
    </source>
</evidence>
<sequence>MLCAINKIQKHQLRISRTMTTYKTPAPIVTIGFSEATQNRRTMRALEPKTTVPDSIVVKLAETALLTVPSAFNNQSTRLTVLFGDDHRKLWSITGDALLAKIGEESWSTVSKDRIAAYANAYGTILFWDDVTAAAEMQGFAPDMYKDKTEEWVHQTSGMHQYYLWTGLDALGLGVNLQHYNPLIDHDVRRTWNVPEHWQLKAQMVFGVPKEGSVVGEKVQKLPLEQRLQVFGATM</sequence>
<evidence type="ECO:0000256" key="6">
    <source>
        <dbReference type="ARBA" id="ARBA00023002"/>
    </source>
</evidence>
<dbReference type="InterPro" id="IPR000415">
    <property type="entry name" value="Nitroreductase-like"/>
</dbReference>